<evidence type="ECO:0000313" key="9">
    <source>
        <dbReference type="Proteomes" id="UP000217199"/>
    </source>
</evidence>
<dbReference type="STRING" id="2282107.A0A286UGR9"/>
<evidence type="ECO:0000256" key="3">
    <source>
        <dbReference type="ARBA" id="ARBA00023015"/>
    </source>
</evidence>
<evidence type="ECO:0000256" key="5">
    <source>
        <dbReference type="ARBA" id="ARBA00023163"/>
    </source>
</evidence>
<keyword evidence="6" id="KW-0539">Nucleus</keyword>
<dbReference type="EMBL" id="NBII01000005">
    <property type="protein sequence ID" value="PAV18801.1"/>
    <property type="molecule type" value="Genomic_DNA"/>
</dbReference>
<comment type="caution">
    <text evidence="8">The sequence shown here is derived from an EMBL/GenBank/DDBJ whole genome shotgun (WGS) entry which is preliminary data.</text>
</comment>
<evidence type="ECO:0000256" key="6">
    <source>
        <dbReference type="ARBA" id="ARBA00023242"/>
    </source>
</evidence>
<keyword evidence="5" id="KW-0804">Transcription</keyword>
<dbReference type="GO" id="GO:0019185">
    <property type="term" value="C:snRNA-activating protein complex"/>
    <property type="evidence" value="ECO:0007669"/>
    <property type="project" value="TreeGrafter"/>
</dbReference>
<reference evidence="8 9" key="1">
    <citation type="journal article" date="2017" name="Mol. Ecol.">
        <title>Comparative and population genomic landscape of Phellinus noxius: A hypervariable fungus causing root rot in trees.</title>
        <authorList>
            <person name="Chung C.L."/>
            <person name="Lee T.J."/>
            <person name="Akiba M."/>
            <person name="Lee H.H."/>
            <person name="Kuo T.H."/>
            <person name="Liu D."/>
            <person name="Ke H.M."/>
            <person name="Yokoi T."/>
            <person name="Roa M.B."/>
            <person name="Lu M.J."/>
            <person name="Chang Y.Y."/>
            <person name="Ann P.J."/>
            <person name="Tsai J.N."/>
            <person name="Chen C.Y."/>
            <person name="Tzean S.S."/>
            <person name="Ota Y."/>
            <person name="Hattori T."/>
            <person name="Sahashi N."/>
            <person name="Liou R.F."/>
            <person name="Kikuchi T."/>
            <person name="Tsai I.J."/>
        </authorList>
    </citation>
    <scope>NUCLEOTIDE SEQUENCE [LARGE SCALE GENOMIC DNA]</scope>
    <source>
        <strain evidence="8 9">FFPRI411160</strain>
    </source>
</reference>
<dbReference type="InParanoid" id="A0A286UGR9"/>
<organism evidence="8 9">
    <name type="scientific">Pyrrhoderma noxium</name>
    <dbReference type="NCBI Taxonomy" id="2282107"/>
    <lineage>
        <taxon>Eukaryota</taxon>
        <taxon>Fungi</taxon>
        <taxon>Dikarya</taxon>
        <taxon>Basidiomycota</taxon>
        <taxon>Agaricomycotina</taxon>
        <taxon>Agaricomycetes</taxon>
        <taxon>Hymenochaetales</taxon>
        <taxon>Hymenochaetaceae</taxon>
        <taxon>Pyrrhoderma</taxon>
    </lineage>
</organism>
<dbReference type="GO" id="GO:0042795">
    <property type="term" value="P:snRNA transcription by RNA polymerase II"/>
    <property type="evidence" value="ECO:0007669"/>
    <property type="project" value="TreeGrafter"/>
</dbReference>
<dbReference type="PANTHER" id="PTHR13421">
    <property type="entry name" value="SNRNA-ACTIVATING PROTEIN COMPLEX SUBUNIT 3"/>
    <property type="match status" value="1"/>
</dbReference>
<feature type="compositionally biased region" description="Polar residues" evidence="7">
    <location>
        <begin position="84"/>
        <end position="95"/>
    </location>
</feature>
<keyword evidence="9" id="KW-1185">Reference proteome</keyword>
<name>A0A286UGR9_9AGAM</name>
<dbReference type="Proteomes" id="UP000217199">
    <property type="component" value="Unassembled WGS sequence"/>
</dbReference>
<evidence type="ECO:0000256" key="4">
    <source>
        <dbReference type="ARBA" id="ARBA00023125"/>
    </source>
</evidence>
<keyword evidence="3" id="KW-0805">Transcription regulation</keyword>
<protein>
    <submittedName>
        <fullName evidence="8">Snrna-activating complex subunit 3-like protein</fullName>
    </submittedName>
</protein>
<dbReference type="InterPro" id="IPR022042">
    <property type="entry name" value="snRNA-activating_su3"/>
</dbReference>
<proteinExistence type="inferred from homology"/>
<keyword evidence="4" id="KW-0238">DNA-binding</keyword>
<accession>A0A286UGR9</accession>
<gene>
    <name evidence="8" type="ORF">PNOK_0564400</name>
</gene>
<dbReference type="GO" id="GO:0042796">
    <property type="term" value="P:snRNA transcription by RNA polymerase III"/>
    <property type="evidence" value="ECO:0007669"/>
    <property type="project" value="TreeGrafter"/>
</dbReference>
<dbReference type="GO" id="GO:0001046">
    <property type="term" value="F:core promoter sequence-specific DNA binding"/>
    <property type="evidence" value="ECO:0007669"/>
    <property type="project" value="TreeGrafter"/>
</dbReference>
<comment type="similarity">
    <text evidence="2">Belongs to the SNAPC3/SRD2 family.</text>
</comment>
<feature type="region of interest" description="Disordered" evidence="7">
    <location>
        <begin position="84"/>
        <end position="120"/>
    </location>
</feature>
<evidence type="ECO:0000256" key="1">
    <source>
        <dbReference type="ARBA" id="ARBA00004123"/>
    </source>
</evidence>
<sequence length="401" mass="44847">MNSSSSYASESLLGPPSELISVNDFILSCSQSIHTPENLPNHSDYDIESECSVVEYKELLDNTLSNPFKYSHLIRSHEENIESALTSSKSGNFKPTKTKKRKRADLSHLGDSQQHPDTQELKNQLDKISLTCWQYPNESALFVRPPKNSDYNILTAVKKTQPSQQPLASQYAAEGEAVIVVSIYNRPPWSPLLCRSSQHVVLSSQTLGDLYDTIPCTSNELPSEIIVDGKVTGYSDETPSHRGAVICIEGVVHGDGQSEEDYSDKLIRLLELPPERKGPKPTKGSAMHDQKFRDLNVRLNAPYWLFHQGMCEHFLVIEHIRMLHPSDSKEGYPLTLHISPPILDLCMTCARVPATLSVVGDIRLGQTPYKVCRPCWKAFGEPSEKDEIIIVPLPRYEHGLG</sequence>
<evidence type="ECO:0000256" key="2">
    <source>
        <dbReference type="ARBA" id="ARBA00010410"/>
    </source>
</evidence>
<dbReference type="GO" id="GO:0005634">
    <property type="term" value="C:nucleus"/>
    <property type="evidence" value="ECO:0007669"/>
    <property type="project" value="UniProtKB-SubCell"/>
</dbReference>
<dbReference type="AlphaFoldDB" id="A0A286UGR9"/>
<evidence type="ECO:0000256" key="7">
    <source>
        <dbReference type="SAM" id="MobiDB-lite"/>
    </source>
</evidence>
<evidence type="ECO:0000313" key="8">
    <source>
        <dbReference type="EMBL" id="PAV18801.1"/>
    </source>
</evidence>
<dbReference type="GO" id="GO:0001006">
    <property type="term" value="F:RNA polymerase III type 3 promoter sequence-specific DNA binding"/>
    <property type="evidence" value="ECO:0007669"/>
    <property type="project" value="TreeGrafter"/>
</dbReference>
<dbReference type="OrthoDB" id="3437960at2759"/>
<dbReference type="PANTHER" id="PTHR13421:SF16">
    <property type="entry name" value="SNRNA-ACTIVATING PROTEIN COMPLEX SUBUNIT 3"/>
    <property type="match status" value="1"/>
</dbReference>
<dbReference type="Pfam" id="PF12251">
    <property type="entry name" value="SNAPC3"/>
    <property type="match status" value="1"/>
</dbReference>
<dbReference type="GO" id="GO:0003681">
    <property type="term" value="F:bent DNA binding"/>
    <property type="evidence" value="ECO:0007669"/>
    <property type="project" value="TreeGrafter"/>
</dbReference>
<comment type="subcellular location">
    <subcellularLocation>
        <location evidence="1">Nucleus</location>
    </subcellularLocation>
</comment>
<dbReference type="GO" id="GO:0000978">
    <property type="term" value="F:RNA polymerase II cis-regulatory region sequence-specific DNA binding"/>
    <property type="evidence" value="ECO:0007669"/>
    <property type="project" value="TreeGrafter"/>
</dbReference>